<dbReference type="CDD" id="cd07361">
    <property type="entry name" value="MEMO_like"/>
    <property type="match status" value="1"/>
</dbReference>
<dbReference type="Pfam" id="PF01875">
    <property type="entry name" value="Memo"/>
    <property type="match status" value="1"/>
</dbReference>
<reference evidence="3" key="2">
    <citation type="submission" date="2020-01" db="EMBL/GenBank/DDBJ databases">
        <authorList>
            <person name="Campanaro S."/>
        </authorList>
    </citation>
    <scope>NUCLEOTIDE SEQUENCE</scope>
    <source>
        <strain evidence="3">AS06rmzACSIP_7</strain>
    </source>
</reference>
<reference evidence="3" key="1">
    <citation type="journal article" date="2020" name="Biotechnol. Biofuels">
        <title>New insights from the biogas microbiome by comprehensive genome-resolved metagenomics of nearly 1600 species originating from multiple anaerobic digesters.</title>
        <authorList>
            <person name="Campanaro S."/>
            <person name="Treu L."/>
            <person name="Rodriguez-R L.M."/>
            <person name="Kovalovszki A."/>
            <person name="Ziels R.M."/>
            <person name="Maus I."/>
            <person name="Zhu X."/>
            <person name="Kougias P.G."/>
            <person name="Basile A."/>
            <person name="Luo G."/>
            <person name="Schluter A."/>
            <person name="Konstantinidis K.T."/>
            <person name="Angelidaki I."/>
        </authorList>
    </citation>
    <scope>NUCLEOTIDE SEQUENCE</scope>
    <source>
        <strain evidence="3">AS06rmzACSIP_7</strain>
    </source>
</reference>
<proteinExistence type="inferred from homology"/>
<dbReference type="AlphaFoldDB" id="A0A971M457"/>
<dbReference type="NCBIfam" id="TIGR04336">
    <property type="entry name" value="AmmeMemoSam_B"/>
    <property type="match status" value="1"/>
</dbReference>
<dbReference type="PANTHER" id="PTHR11060:SF0">
    <property type="entry name" value="PROTEIN MEMO1"/>
    <property type="match status" value="1"/>
</dbReference>
<evidence type="ECO:0000256" key="2">
    <source>
        <dbReference type="HAMAP-Rule" id="MF_00055"/>
    </source>
</evidence>
<accession>A0A971M457</accession>
<comment type="similarity">
    <text evidence="1 2">Belongs to the MEMO1 family.</text>
</comment>
<evidence type="ECO:0000256" key="1">
    <source>
        <dbReference type="ARBA" id="ARBA00006315"/>
    </source>
</evidence>
<dbReference type="PANTHER" id="PTHR11060">
    <property type="entry name" value="PROTEIN MEMO1"/>
    <property type="match status" value="1"/>
</dbReference>
<protein>
    <recommendedName>
        <fullName evidence="2">MEMO1 family protein GXY80_05665</fullName>
    </recommendedName>
</protein>
<dbReference type="EMBL" id="JAAYEE010000097">
    <property type="protein sequence ID" value="NLW34957.1"/>
    <property type="molecule type" value="Genomic_DNA"/>
</dbReference>
<dbReference type="SUPFAM" id="SSF53213">
    <property type="entry name" value="LigB-like"/>
    <property type="match status" value="1"/>
</dbReference>
<dbReference type="Proteomes" id="UP000777265">
    <property type="component" value="Unassembled WGS sequence"/>
</dbReference>
<dbReference type="HAMAP" id="MF_00055">
    <property type="entry name" value="MEMO1"/>
    <property type="match status" value="1"/>
</dbReference>
<sequence>MGYVREPAVSGTFYPDNPNVLKKDIEEYLKKAHFDPVEGDIVGLVSPHAGYMYSGQVAAYGYKAVMGVQYDTVIVIAPSHRSRFEGAAIVDRGGYRTPLGVVPIDDELAGEIVGLNDVVRPNVDVHRGEHSLEVQLPFLQVALRGFKMVPLIMGTQDPGTCEALVACLHAVIKNKAKRLLVVGSTDLSHYYPYSQALHLDMVIKRHLEAYDAAGLSRDLEKGECEACGAGPMIAAMLLSGKLGATTSRVLKYANSGDVSGDKSGVVGYISCVFTRVRGAND</sequence>
<gene>
    <name evidence="3" type="primary">amrB</name>
    <name evidence="3" type="ORF">GXY80_05665</name>
</gene>
<dbReference type="Gene3D" id="3.40.830.10">
    <property type="entry name" value="LigB-like"/>
    <property type="match status" value="1"/>
</dbReference>
<evidence type="ECO:0000313" key="3">
    <source>
        <dbReference type="EMBL" id="NLW34957.1"/>
    </source>
</evidence>
<name>A0A971M457_9BACT</name>
<comment type="caution">
    <text evidence="3">The sequence shown here is derived from an EMBL/GenBank/DDBJ whole genome shotgun (WGS) entry which is preliminary data.</text>
</comment>
<organism evidence="3 4">
    <name type="scientific">Syntrophorhabdus aromaticivorans</name>
    <dbReference type="NCBI Taxonomy" id="328301"/>
    <lineage>
        <taxon>Bacteria</taxon>
        <taxon>Pseudomonadati</taxon>
        <taxon>Thermodesulfobacteriota</taxon>
        <taxon>Syntrophorhabdia</taxon>
        <taxon>Syntrophorhabdales</taxon>
        <taxon>Syntrophorhabdaceae</taxon>
        <taxon>Syntrophorhabdus</taxon>
    </lineage>
</organism>
<evidence type="ECO:0000313" key="4">
    <source>
        <dbReference type="Proteomes" id="UP000777265"/>
    </source>
</evidence>
<dbReference type="InterPro" id="IPR002737">
    <property type="entry name" value="MEMO1_fam"/>
</dbReference>